<comment type="caution">
    <text evidence="1">The sequence shown here is derived from an EMBL/GenBank/DDBJ whole genome shotgun (WGS) entry which is preliminary data.</text>
</comment>
<keyword evidence="2" id="KW-1185">Reference proteome</keyword>
<dbReference type="Proteomes" id="UP000316471">
    <property type="component" value="Unassembled WGS sequence"/>
</dbReference>
<evidence type="ECO:0000313" key="1">
    <source>
        <dbReference type="EMBL" id="TWI13524.1"/>
    </source>
</evidence>
<dbReference type="EMBL" id="VLKP01000002">
    <property type="protein sequence ID" value="TWI13524.1"/>
    <property type="molecule type" value="Genomic_DNA"/>
</dbReference>
<evidence type="ECO:0000313" key="2">
    <source>
        <dbReference type="Proteomes" id="UP000316471"/>
    </source>
</evidence>
<sequence>MPLYSFALYARQQSNQKNVSAYGIAFLKAEFYAAGGRPAIYGLASEDVTYVHNDAYHRIFHEHILPRSEQYRYVAYSPSGDHWIDWSHEREWRWRVRDKDEEFVWSMDGQGCYSPIPGLPLLKGRSEGAHFSKLCIIVWSKEEATEIQSLLTGYYLAGYNNYSTPFDRAVIANSRIIVLQEVIEAVEKNGNLDAQTIEGLEDADLVTPIVISSPPPDAGQVIATAFAAATHAGRSAAKAYIEMYPKDEGYCGYAHVATSDVTHPLVQYMLNSDLASGPYDGRAHISVPKDWPSRQSLDYNEHVYRAVAHVLSHQLQLRCWMHSRPD</sequence>
<protein>
    <submittedName>
        <fullName evidence="1">Uncharacterized protein</fullName>
    </submittedName>
</protein>
<gene>
    <name evidence="1" type="ORF">IP93_00686</name>
</gene>
<proteinExistence type="predicted"/>
<accession>A0A562M0Q1</accession>
<organism evidence="1 2">
    <name type="scientific">Aerolutibacter ruishenii</name>
    <dbReference type="NCBI Taxonomy" id="686800"/>
    <lineage>
        <taxon>Bacteria</taxon>
        <taxon>Pseudomonadati</taxon>
        <taxon>Pseudomonadota</taxon>
        <taxon>Gammaproteobacteria</taxon>
        <taxon>Lysobacterales</taxon>
        <taxon>Lysobacteraceae</taxon>
        <taxon>Aerolutibacter</taxon>
    </lineage>
</organism>
<dbReference type="AlphaFoldDB" id="A0A562M0Q1"/>
<name>A0A562M0Q1_9GAMM</name>
<reference evidence="1 2" key="1">
    <citation type="journal article" date="2015" name="Stand. Genomic Sci.">
        <title>Genomic Encyclopedia of Bacterial and Archaeal Type Strains, Phase III: the genomes of soil and plant-associated and newly described type strains.</title>
        <authorList>
            <person name="Whitman W.B."/>
            <person name="Woyke T."/>
            <person name="Klenk H.P."/>
            <person name="Zhou Y."/>
            <person name="Lilburn T.G."/>
            <person name="Beck B.J."/>
            <person name="De Vos P."/>
            <person name="Vandamme P."/>
            <person name="Eisen J.A."/>
            <person name="Garrity G."/>
            <person name="Hugenholtz P."/>
            <person name="Kyrpides N.C."/>
        </authorList>
    </citation>
    <scope>NUCLEOTIDE SEQUENCE [LARGE SCALE GENOMIC DNA]</scope>
    <source>
        <strain evidence="1 2">CGMCC 1.10136</strain>
    </source>
</reference>